<evidence type="ECO:0000313" key="7">
    <source>
        <dbReference type="EMBL" id="MBU3076784.1"/>
    </source>
</evidence>
<comment type="caution">
    <text evidence="7">The sequence shown here is derived from an EMBL/GenBank/DDBJ whole genome shotgun (WGS) entry which is preliminary data.</text>
</comment>
<evidence type="ECO:0000256" key="2">
    <source>
        <dbReference type="ARBA" id="ARBA00022737"/>
    </source>
</evidence>
<keyword evidence="2" id="KW-0677">Repeat</keyword>
<dbReference type="PROSITE" id="PS51125">
    <property type="entry name" value="NHL"/>
    <property type="match status" value="1"/>
</dbReference>
<gene>
    <name evidence="7" type="ORF">KOF26_02810</name>
</gene>
<keyword evidence="3" id="KW-0325">Glycoprotein</keyword>
<dbReference type="GO" id="GO:0016829">
    <property type="term" value="F:lyase activity"/>
    <property type="evidence" value="ECO:0007669"/>
    <property type="project" value="UniProtKB-KW"/>
</dbReference>
<feature type="chain" id="PRO_5047173132" evidence="6">
    <location>
        <begin position="25"/>
        <end position="338"/>
    </location>
</feature>
<proteinExistence type="predicted"/>
<evidence type="ECO:0000256" key="3">
    <source>
        <dbReference type="ARBA" id="ARBA00023180"/>
    </source>
</evidence>
<sequence>MARIAVIGLALAAFAALDTASAPATDPNGYANPYKADAGFFKLPPGRTMGSSSAVAVDSKGHIWIADRCGANDCSQSGLDPIMEFDARGNFIKAFGGGRFAFPHGLFIDARDNLWLTDTYVRHGKGGTVTKMSPAGEVLLVLGKTGVSAVGPDTFLEPTAVLVTPAGTVFVTDGHDPDTTARVMKFDAAGKLIKQWGALGRGPGQLNMPHALALDSKGRLFVGDRDNDRIQIYDQDGKLLDSWKQFSRPSGVYIDARDMIYVADSESRTPQGYGHHPGWKRGIRVGSARSGAVTAFIPDDEPDPDARDTSGPEGVWADREGVVYGAEVRQKRVVRHAR</sequence>
<evidence type="ECO:0000256" key="4">
    <source>
        <dbReference type="PROSITE-ProRule" id="PRU00504"/>
    </source>
</evidence>
<accession>A0ABS6BEP9</accession>
<dbReference type="PANTHER" id="PTHR10680">
    <property type="entry name" value="PEPTIDYL-GLYCINE ALPHA-AMIDATING MONOOXYGENASE"/>
    <property type="match status" value="1"/>
</dbReference>
<organism evidence="7 8">
    <name type="scientific">Sphingomonas quercus</name>
    <dbReference type="NCBI Taxonomy" id="2842451"/>
    <lineage>
        <taxon>Bacteria</taxon>
        <taxon>Pseudomonadati</taxon>
        <taxon>Pseudomonadota</taxon>
        <taxon>Alphaproteobacteria</taxon>
        <taxon>Sphingomonadales</taxon>
        <taxon>Sphingomonadaceae</taxon>
        <taxon>Sphingomonas</taxon>
    </lineage>
</organism>
<reference evidence="7 8" key="1">
    <citation type="submission" date="2021-06" db="EMBL/GenBank/DDBJ databases">
        <title>Sphingomonas sp. XMGL2, whole genome shotgun sequencing project.</title>
        <authorList>
            <person name="Zhao G."/>
            <person name="Shen L."/>
        </authorList>
    </citation>
    <scope>NUCLEOTIDE SEQUENCE [LARGE SCALE GENOMIC DNA]</scope>
    <source>
        <strain evidence="7 8">XMGL2</strain>
    </source>
</reference>
<feature type="signal peptide" evidence="6">
    <location>
        <begin position="1"/>
        <end position="24"/>
    </location>
</feature>
<dbReference type="PANTHER" id="PTHR10680:SF14">
    <property type="entry name" value="PEPTIDYL-GLYCINE ALPHA-AMIDATING MONOOXYGENASE"/>
    <property type="match status" value="1"/>
</dbReference>
<keyword evidence="1 6" id="KW-0732">Signal</keyword>
<evidence type="ECO:0000313" key="8">
    <source>
        <dbReference type="Proteomes" id="UP000776276"/>
    </source>
</evidence>
<evidence type="ECO:0000256" key="5">
    <source>
        <dbReference type="SAM" id="MobiDB-lite"/>
    </source>
</evidence>
<feature type="compositionally biased region" description="Basic and acidic residues" evidence="5">
    <location>
        <begin position="304"/>
        <end position="315"/>
    </location>
</feature>
<dbReference type="RefSeq" id="WP_216319579.1">
    <property type="nucleotide sequence ID" value="NZ_JAHKRT010000001.1"/>
</dbReference>
<dbReference type="Pfam" id="PF01436">
    <property type="entry name" value="NHL"/>
    <property type="match status" value="1"/>
</dbReference>
<dbReference type="Proteomes" id="UP000776276">
    <property type="component" value="Unassembled WGS sequence"/>
</dbReference>
<evidence type="ECO:0000256" key="6">
    <source>
        <dbReference type="SAM" id="SignalP"/>
    </source>
</evidence>
<keyword evidence="8" id="KW-1185">Reference proteome</keyword>
<feature type="repeat" description="NHL" evidence="4">
    <location>
        <begin position="197"/>
        <end position="236"/>
    </location>
</feature>
<name>A0ABS6BEP9_9SPHN</name>
<feature type="region of interest" description="Disordered" evidence="5">
    <location>
        <begin position="295"/>
        <end position="315"/>
    </location>
</feature>
<protein>
    <submittedName>
        <fullName evidence="7">Peptidyl-alpha-hydroxyglycine alpha-amidating lyase family protein</fullName>
    </submittedName>
</protein>
<dbReference type="CDD" id="cd14958">
    <property type="entry name" value="NHL_PAL_like"/>
    <property type="match status" value="1"/>
</dbReference>
<keyword evidence="7" id="KW-0456">Lyase</keyword>
<dbReference type="InterPro" id="IPR001258">
    <property type="entry name" value="NHL_repeat"/>
</dbReference>
<dbReference type="EMBL" id="JAHKRT010000001">
    <property type="protein sequence ID" value="MBU3076784.1"/>
    <property type="molecule type" value="Genomic_DNA"/>
</dbReference>
<evidence type="ECO:0000256" key="1">
    <source>
        <dbReference type="ARBA" id="ARBA00022729"/>
    </source>
</evidence>